<reference evidence="1" key="1">
    <citation type="submission" date="2022-01" db="EMBL/GenBank/DDBJ databases">
        <title>Paenibacillus spongiae sp. nov., isolated from marine sponge.</title>
        <authorList>
            <person name="Li Z."/>
            <person name="Zhang M."/>
        </authorList>
    </citation>
    <scope>NUCLEOTIDE SEQUENCE</scope>
    <source>
        <strain evidence="1">PHS-Z3</strain>
    </source>
</reference>
<dbReference type="SUPFAM" id="SSF75011">
    <property type="entry name" value="3-carboxy-cis,cis-mucoante lactonizing enzyme"/>
    <property type="match status" value="1"/>
</dbReference>
<sequence>MNFTYNTSMFPAYTVYLYYDPKPPSPTDGVIKVRHMVKAADFGSYVQMGQQDVIVSPLPGTKTVTADTSYGKIIGSHMSYTAFVNGEYTVNSSSQTASLNSTRKTAYVMFYYQGSTEGGGNPNISGDFDVVPPKINYGDPFKLVPKNITVEGCTYQYHYFMISRDGIDSYSGNIYGMTTDASYTKSNYPYALGIGVHDVKMKIVTNCGESAWIGPKPLEVIGSPDNQPPQFQIGFVYPYEGLRTKPVHQVVVGEVMDLIYIDDPTVPTPYDPDGDTMYFEYFDFSDTGEWAKQIPVKYAYSKYTDGYHGIVMDTVGTYTVKGKMRDKAGATSIATTYIQVMPPNPVPIITGPSTVVEGRPLKTPFNAEKSYSPYANRTINHARDQWTNVKTKYDTVGDEIITLHVFDSEGLKSLQPATHRLTVVPDLAPIPQLNFTTPSIRTVGTVFEDTSYSPDDDKLVEHKVSYRYDRNNDSSFEEEEEVEVILDKDGEFILTPNRVGKYQFTVYVKEDWGLEATKTYEYEVVNDGPTVSFDISTESKEPVVIPSIPLYANNMVNLEGWKNYDLGGGKLKSWGANPSTGALGHSPSQIANFGDYIGPGINNIKSIDKSLSPNDNVVYLKDGYYVINYYTTYTSGASQWYPDRYQLFKDNSSVWWTPDNWWNAYRNSEKVDRYDPIEDRVYVRREVFNPSTGYSSWYPYVYTWNNFIYLNATNTAATVPAAQNGITSNNTPFGAVISEYVPNNITKQYNGDWATGTKGSLLTQERVRSLALSSGIYDAKMIRYVSFTANGATGGTTGLYSYNPATDDLKLVSTKVPSGHTLNVTRDGKHILATSPTSRAIKVYSTETGELTFDMSASNLALSRAYLEDNVFLFFPAGNAAVIAFKLTSEGTLNEIWREENLTNGIVFAGNSDSLGYTYFIKDKKIFRIKAATGNKTAIYDLSSVWRDSSGTGSDRTEISRSLSVGSGAIYYDQHYRSYYNGNLSSQGKRQVLVMSDVDYSNPKLGTQQQLLNSKAFQNIQFNLKLRFNDYPYDHLERYAGFSFHAQDHRNMYRVEMNIKGVRLVKIENGIRSVLGSAPYSINVRNVYPIRVQVLDGHIKVYINNVPLIDVADDTFEKGLFGPYSDIPRTEFLNMVYSDLTPISSSAKLQGIALVGEEMTYTITNDDLEKDPMIKAATNWRYDHLSQKFMDAGDGKSGRSEHDGNTYREPVMVMDKVGLYQVNYDTKDDANPDYLHPAAEFESYRKKSNRAARQLIVHRAPIADFDLGFNADWTIKWTDRSHDPDRYLSPTNYSKEETGIDYLATKGVLQKKFYYITPSGITVEQKLVTPEETGEYTVGLAVKDEYDAWSPYAVKKINVTRIPQPDEPPQAGFTLSHKQTYRGVEVTINSTARDKEDGARENLPHQYFIRNLTEFGFETMQSASRTSWKKTFHTMGTFQIRQVVEDKLGQNDEALDTIEIVNRIPVVQVTYPTSTDQLNPEKITITKPEFKWTYTDGDNDAMRRHQVRIYRYGGILEQESGILNGTALAWTPMEDLPEKVNLFVMVRTYDGYDWSEWSDPKFFYIETNQPPAAEFDWAPKPVYEGDLVQITHLIHDPDSDELTVQYRITDPAGERKMHASMSNVPYPTAGPSFKGVKPGIYQVELTVSDGKAPAVIVRKDIRVLPLTVAAQVKHTELWDERRKQFNLKASGNEESPRGYHVYWAGERFLLSAQTALTNTATKALRVEAAMGGFNVNLVSDGASAVSWAGEMWDESFEKLPDGEVTFIFTAVYSNGTVKSVPVTVTIAANVNSTVGVHRRQ</sequence>
<protein>
    <submittedName>
        <fullName evidence="1">Uncharacterized protein</fullName>
    </submittedName>
</protein>
<evidence type="ECO:0000313" key="1">
    <source>
        <dbReference type="EMBL" id="UVI28662.1"/>
    </source>
</evidence>
<organism evidence="1 2">
    <name type="scientific">Paenibacillus spongiae</name>
    <dbReference type="NCBI Taxonomy" id="2909671"/>
    <lineage>
        <taxon>Bacteria</taxon>
        <taxon>Bacillati</taxon>
        <taxon>Bacillota</taxon>
        <taxon>Bacilli</taxon>
        <taxon>Bacillales</taxon>
        <taxon>Paenibacillaceae</taxon>
        <taxon>Paenibacillus</taxon>
    </lineage>
</organism>
<dbReference type="InterPro" id="IPR013783">
    <property type="entry name" value="Ig-like_fold"/>
</dbReference>
<gene>
    <name evidence="1" type="ORF">L1F29_24935</name>
</gene>
<dbReference type="RefSeq" id="WP_258384750.1">
    <property type="nucleotide sequence ID" value="NZ_CP091430.1"/>
</dbReference>
<dbReference type="Proteomes" id="UP001057877">
    <property type="component" value="Chromosome"/>
</dbReference>
<accession>A0ABY5S736</accession>
<name>A0ABY5S736_9BACL</name>
<dbReference type="Gene3D" id="2.60.40.10">
    <property type="entry name" value="Immunoglobulins"/>
    <property type="match status" value="1"/>
</dbReference>
<evidence type="ECO:0000313" key="2">
    <source>
        <dbReference type="Proteomes" id="UP001057877"/>
    </source>
</evidence>
<dbReference type="Gene3D" id="2.60.120.560">
    <property type="entry name" value="Exo-inulinase, domain 1"/>
    <property type="match status" value="1"/>
</dbReference>
<keyword evidence="2" id="KW-1185">Reference proteome</keyword>
<dbReference type="EMBL" id="CP091430">
    <property type="protein sequence ID" value="UVI28662.1"/>
    <property type="molecule type" value="Genomic_DNA"/>
</dbReference>
<proteinExistence type="predicted"/>